<comment type="catalytic activity">
    <reaction evidence="20">
        <text>7,8-dihydropteroate + L-glutamate + ATP = 7,8-dihydrofolate + ADP + phosphate + H(+)</text>
        <dbReference type="Rhea" id="RHEA:23584"/>
        <dbReference type="ChEBI" id="CHEBI:15378"/>
        <dbReference type="ChEBI" id="CHEBI:17839"/>
        <dbReference type="ChEBI" id="CHEBI:29985"/>
        <dbReference type="ChEBI" id="CHEBI:30616"/>
        <dbReference type="ChEBI" id="CHEBI:43474"/>
        <dbReference type="ChEBI" id="CHEBI:57451"/>
        <dbReference type="ChEBI" id="CHEBI:456216"/>
        <dbReference type="EC" id="6.3.2.12"/>
    </reaction>
</comment>
<evidence type="ECO:0000259" key="22">
    <source>
        <dbReference type="Pfam" id="PF02875"/>
    </source>
</evidence>
<dbReference type="PANTHER" id="PTHR11136">
    <property type="entry name" value="FOLYLPOLYGLUTAMATE SYNTHASE-RELATED"/>
    <property type="match status" value="1"/>
</dbReference>
<evidence type="ECO:0000256" key="4">
    <source>
        <dbReference type="ARBA" id="ARBA00008276"/>
    </source>
</evidence>
<dbReference type="InterPro" id="IPR036565">
    <property type="entry name" value="Mur-like_cat_sf"/>
</dbReference>
<feature type="domain" description="Mur ligase C-terminal" evidence="22">
    <location>
        <begin position="285"/>
        <end position="408"/>
    </location>
</feature>
<dbReference type="GO" id="GO:0005524">
    <property type="term" value="F:ATP binding"/>
    <property type="evidence" value="ECO:0007669"/>
    <property type="project" value="UniProtKB-KW"/>
</dbReference>
<evidence type="ECO:0000256" key="13">
    <source>
        <dbReference type="ARBA" id="ARBA00022909"/>
    </source>
</evidence>
<comment type="function">
    <text evidence="1">Functions in two distinct reactions of the de novo folate biosynthetic pathway. Catalyzes the addition of a glutamate residue to dihydropteroate (7,8-dihydropteroate or H2Pte) to form dihydrofolate (7,8-dihydrofolate monoglutamate or H2Pte-Glu). Also catalyzes successive additions of L-glutamate to tetrahydrofolate or 10-formyltetrahydrofolate or 5,10-methylenetetrahydrofolate, leading to folylpolyglutamate derivatives.</text>
</comment>
<reference evidence="23 24" key="1">
    <citation type="journal article" date="2014" name="Genome Announc.">
        <title>Comparative Genome Analysis of Two Isolates of the Fish Pathogen Piscirickettsia salmonis from Different Hosts Reveals Major Differences in Virulence-Associated Secretion Systems.</title>
        <authorList>
            <person name="Bohle H."/>
            <person name="Henriquez P."/>
            <person name="Grothusen H."/>
            <person name="Navas E."/>
            <person name="Sandoval A."/>
            <person name="Bustamante F."/>
            <person name="Bustos P."/>
            <person name="Mancilla M."/>
        </authorList>
    </citation>
    <scope>NUCLEOTIDE SEQUENCE [LARGE SCALE GENOMIC DNA]</scope>
    <source>
        <strain evidence="24">B1-32597</strain>
    </source>
</reference>
<organism evidence="23 24">
    <name type="scientific">Piscirickettsia salmonis</name>
    <dbReference type="NCBI Taxonomy" id="1238"/>
    <lineage>
        <taxon>Bacteria</taxon>
        <taxon>Pseudomonadati</taxon>
        <taxon>Pseudomonadota</taxon>
        <taxon>Gammaproteobacteria</taxon>
        <taxon>Thiotrichales</taxon>
        <taxon>Piscirickettsiaceae</taxon>
        <taxon>Piscirickettsia</taxon>
    </lineage>
</organism>
<keyword evidence="13" id="KW-0289">Folate biosynthesis</keyword>
<dbReference type="GO" id="GO:0046656">
    <property type="term" value="P:folic acid biosynthetic process"/>
    <property type="evidence" value="ECO:0007669"/>
    <property type="project" value="UniProtKB-KW"/>
</dbReference>
<dbReference type="SUPFAM" id="SSF53623">
    <property type="entry name" value="MurD-like peptide ligases, catalytic domain"/>
    <property type="match status" value="1"/>
</dbReference>
<evidence type="ECO:0000256" key="15">
    <source>
        <dbReference type="ARBA" id="ARBA00030592"/>
    </source>
</evidence>
<evidence type="ECO:0000256" key="17">
    <source>
        <dbReference type="ARBA" id="ARBA00047493"/>
    </source>
</evidence>
<dbReference type="Pfam" id="PF02875">
    <property type="entry name" value="Mur_ligase_C"/>
    <property type="match status" value="1"/>
</dbReference>
<evidence type="ECO:0000256" key="19">
    <source>
        <dbReference type="ARBA" id="ARBA00049035"/>
    </source>
</evidence>
<accession>A0A1L6TBI5</accession>
<comment type="pathway">
    <text evidence="2">Cofactor biosynthesis; tetrahydrofolate biosynthesis; 7,8-dihydrofolate from 2-amino-4-hydroxy-6-hydroxymethyl-7,8-dihydropteridine diphosphate and 4-aminobenzoate: step 2/2.</text>
</comment>
<dbReference type="Gene3D" id="3.90.190.20">
    <property type="entry name" value="Mur ligase, C-terminal domain"/>
    <property type="match status" value="1"/>
</dbReference>
<dbReference type="RefSeq" id="WP_017376448.1">
    <property type="nucleotide sequence ID" value="NZ_CP012508.1"/>
</dbReference>
<dbReference type="Gene3D" id="3.40.1190.10">
    <property type="entry name" value="Mur-like, catalytic domain"/>
    <property type="match status" value="1"/>
</dbReference>
<dbReference type="GO" id="GO:0005737">
    <property type="term" value="C:cytoplasm"/>
    <property type="evidence" value="ECO:0007669"/>
    <property type="project" value="TreeGrafter"/>
</dbReference>
<dbReference type="EMBL" id="CP012508">
    <property type="protein sequence ID" value="ALB22537.1"/>
    <property type="molecule type" value="Genomic_DNA"/>
</dbReference>
<dbReference type="InterPro" id="IPR004101">
    <property type="entry name" value="Mur_ligase_C"/>
</dbReference>
<dbReference type="PIRSF" id="PIRSF001563">
    <property type="entry name" value="Folylpolyglu_synth"/>
    <property type="match status" value="1"/>
</dbReference>
<evidence type="ECO:0000256" key="5">
    <source>
        <dbReference type="ARBA" id="ARBA00013023"/>
    </source>
</evidence>
<comment type="similarity">
    <text evidence="4 21">Belongs to the folylpolyglutamate synthase family.</text>
</comment>
<dbReference type="GO" id="GO:0008841">
    <property type="term" value="F:dihydrofolate synthase activity"/>
    <property type="evidence" value="ECO:0007669"/>
    <property type="project" value="UniProtKB-EC"/>
</dbReference>
<dbReference type="GO" id="GO:0046872">
    <property type="term" value="F:metal ion binding"/>
    <property type="evidence" value="ECO:0007669"/>
    <property type="project" value="UniProtKB-KW"/>
</dbReference>
<dbReference type="InterPro" id="IPR036615">
    <property type="entry name" value="Mur_ligase_C_dom_sf"/>
</dbReference>
<keyword evidence="11 21" id="KW-0067">ATP-binding</keyword>
<evidence type="ECO:0000256" key="16">
    <source>
        <dbReference type="ARBA" id="ARBA00032510"/>
    </source>
</evidence>
<evidence type="ECO:0000256" key="14">
    <source>
        <dbReference type="ARBA" id="ARBA00030048"/>
    </source>
</evidence>
<evidence type="ECO:0000256" key="3">
    <source>
        <dbReference type="ARBA" id="ARBA00005150"/>
    </source>
</evidence>
<evidence type="ECO:0000256" key="11">
    <source>
        <dbReference type="ARBA" id="ARBA00022840"/>
    </source>
</evidence>
<dbReference type="NCBIfam" id="NF008101">
    <property type="entry name" value="PRK10846.1"/>
    <property type="match status" value="1"/>
</dbReference>
<comment type="catalytic activity">
    <reaction evidence="17">
        <text>(6S)-5,6,7,8-tetrahydrofolyl-(gamma-L-Glu)(n) + L-glutamate + ATP = (6S)-5,6,7,8-tetrahydrofolyl-(gamma-L-Glu)(n+1) + ADP + phosphate + H(+)</text>
        <dbReference type="Rhea" id="RHEA:10580"/>
        <dbReference type="Rhea" id="RHEA-COMP:14738"/>
        <dbReference type="Rhea" id="RHEA-COMP:14740"/>
        <dbReference type="ChEBI" id="CHEBI:15378"/>
        <dbReference type="ChEBI" id="CHEBI:29985"/>
        <dbReference type="ChEBI" id="CHEBI:30616"/>
        <dbReference type="ChEBI" id="CHEBI:43474"/>
        <dbReference type="ChEBI" id="CHEBI:141005"/>
        <dbReference type="ChEBI" id="CHEBI:456216"/>
        <dbReference type="EC" id="6.3.2.17"/>
    </reaction>
</comment>
<sequence>MEQWTLSAWLSWAEQQHTDEMCFGLERVRTVASHLGLLAVEPIVITVGGTNGKGSCVAFLEQIYTAAGFQVGSFTSPHFLHYNERIRLHGEEVSDEWLCQAFSTIAQAITATNTALTFFEINLLNALWVFKQHALDMILLEVGLGGRLDAVNIIDADLALISSIALDHEAWLGTDRESIAKEKAGILRAQGLAVCGDDQPPHSLIDYARELGASLSLQGNDFGFEIHGDSWGWWNAETELHELPIPKLALDNASSVLQVVSVLQDRLPVKRDAIAHGLKHAKLTGRFQVIHNGTLLTILDVAHNPAAAKYLATQLSKEACSGKTWGLFAIMADKDITGVVQQLFRSIDQWVVADLSIARAAPAVAVQEMLYQQGCRVESQCFTDVGDAYDAILAQAQPEDRVLVFGSFFTVADWLSYAAL</sequence>
<dbReference type="NCBIfam" id="TIGR01499">
    <property type="entry name" value="folC"/>
    <property type="match status" value="1"/>
</dbReference>
<dbReference type="SUPFAM" id="SSF53244">
    <property type="entry name" value="MurD-like peptide ligases, peptide-binding domain"/>
    <property type="match status" value="1"/>
</dbReference>
<evidence type="ECO:0000256" key="10">
    <source>
        <dbReference type="ARBA" id="ARBA00022741"/>
    </source>
</evidence>
<keyword evidence="9" id="KW-0479">Metal-binding</keyword>
<dbReference type="GO" id="GO:0004326">
    <property type="term" value="F:tetrahydrofolylpolyglutamate synthase activity"/>
    <property type="evidence" value="ECO:0007669"/>
    <property type="project" value="UniProtKB-EC"/>
</dbReference>
<evidence type="ECO:0000256" key="1">
    <source>
        <dbReference type="ARBA" id="ARBA00002714"/>
    </source>
</evidence>
<keyword evidence="12" id="KW-0460">Magnesium</keyword>
<proteinExistence type="inferred from homology"/>
<dbReference type="EC" id="6.3.2.12" evidence="5"/>
<evidence type="ECO:0000256" key="8">
    <source>
        <dbReference type="ARBA" id="ARBA00022598"/>
    </source>
</evidence>
<dbReference type="OrthoDB" id="9809356at2"/>
<evidence type="ECO:0000313" key="24">
    <source>
        <dbReference type="Proteomes" id="UP000029558"/>
    </source>
</evidence>
<keyword evidence="10 21" id="KW-0547">Nucleotide-binding</keyword>
<keyword evidence="8 21" id="KW-0436">Ligase</keyword>
<evidence type="ECO:0000256" key="2">
    <source>
        <dbReference type="ARBA" id="ARBA00004799"/>
    </source>
</evidence>
<evidence type="ECO:0000256" key="12">
    <source>
        <dbReference type="ARBA" id="ARBA00022842"/>
    </source>
</evidence>
<gene>
    <name evidence="23" type="primary">folC</name>
    <name evidence="23" type="ORF">KU39_1355</name>
</gene>
<evidence type="ECO:0000256" key="9">
    <source>
        <dbReference type="ARBA" id="ARBA00022723"/>
    </source>
</evidence>
<evidence type="ECO:0000256" key="18">
    <source>
        <dbReference type="ARBA" id="ARBA00047808"/>
    </source>
</evidence>
<dbReference type="Proteomes" id="UP000029558">
    <property type="component" value="Chromosome"/>
</dbReference>
<dbReference type="AlphaFoldDB" id="A0A1L6TBI5"/>
<evidence type="ECO:0000313" key="23">
    <source>
        <dbReference type="EMBL" id="ALB22537.1"/>
    </source>
</evidence>
<evidence type="ECO:0000256" key="7">
    <source>
        <dbReference type="ARBA" id="ARBA00019357"/>
    </source>
</evidence>
<name>A0A1L6TBI5_PISSA</name>
<dbReference type="InterPro" id="IPR001645">
    <property type="entry name" value="Folylpolyglutamate_synth"/>
</dbReference>
<evidence type="ECO:0000256" key="20">
    <source>
        <dbReference type="ARBA" id="ARBA00049161"/>
    </source>
</evidence>
<evidence type="ECO:0000256" key="6">
    <source>
        <dbReference type="ARBA" id="ARBA00013025"/>
    </source>
</evidence>
<dbReference type="PANTHER" id="PTHR11136:SF0">
    <property type="entry name" value="DIHYDROFOLATE SYNTHETASE-RELATED"/>
    <property type="match status" value="1"/>
</dbReference>
<dbReference type="EC" id="6.3.2.17" evidence="6"/>
<comment type="pathway">
    <text evidence="3">Cofactor biosynthesis; tetrahydrofolylpolyglutamate biosynthesis.</text>
</comment>
<comment type="catalytic activity">
    <reaction evidence="19">
        <text>(6R)-5,10-methylenetetrahydrofolyl-(gamma-L-Glu)(n) + L-glutamate + ATP = (6R)-5,10-methylenetetrahydrofolyl-(gamma-L-Glu)(n+1) + ADP + phosphate + H(+)</text>
        <dbReference type="Rhea" id="RHEA:51912"/>
        <dbReference type="Rhea" id="RHEA-COMP:13257"/>
        <dbReference type="Rhea" id="RHEA-COMP:13258"/>
        <dbReference type="ChEBI" id="CHEBI:15378"/>
        <dbReference type="ChEBI" id="CHEBI:29985"/>
        <dbReference type="ChEBI" id="CHEBI:30616"/>
        <dbReference type="ChEBI" id="CHEBI:43474"/>
        <dbReference type="ChEBI" id="CHEBI:136572"/>
        <dbReference type="ChEBI" id="CHEBI:456216"/>
        <dbReference type="EC" id="6.3.2.17"/>
    </reaction>
</comment>
<protein>
    <recommendedName>
        <fullName evidence="7">Dihydrofolate synthase/folylpolyglutamate synthase</fullName>
        <ecNumber evidence="5">6.3.2.12</ecNumber>
        <ecNumber evidence="6">6.3.2.17</ecNumber>
    </recommendedName>
    <alternativeName>
        <fullName evidence="16">Folylpoly-gamma-glutamate synthetase-dihydrofolate synthetase</fullName>
    </alternativeName>
    <alternativeName>
        <fullName evidence="14">Folylpolyglutamate synthetase</fullName>
    </alternativeName>
    <alternativeName>
        <fullName evidence="15">Tetrahydrofolylpolyglutamate synthase</fullName>
    </alternativeName>
</protein>
<comment type="catalytic activity">
    <reaction evidence="18">
        <text>10-formyltetrahydrofolyl-(gamma-L-Glu)(n) + L-glutamate + ATP = 10-formyltetrahydrofolyl-(gamma-L-Glu)(n+1) + ADP + phosphate + H(+)</text>
        <dbReference type="Rhea" id="RHEA:51904"/>
        <dbReference type="Rhea" id="RHEA-COMP:13088"/>
        <dbReference type="Rhea" id="RHEA-COMP:14300"/>
        <dbReference type="ChEBI" id="CHEBI:15378"/>
        <dbReference type="ChEBI" id="CHEBI:29985"/>
        <dbReference type="ChEBI" id="CHEBI:30616"/>
        <dbReference type="ChEBI" id="CHEBI:43474"/>
        <dbReference type="ChEBI" id="CHEBI:134413"/>
        <dbReference type="ChEBI" id="CHEBI:456216"/>
        <dbReference type="EC" id="6.3.2.17"/>
    </reaction>
</comment>
<evidence type="ECO:0000256" key="21">
    <source>
        <dbReference type="PIRNR" id="PIRNR001563"/>
    </source>
</evidence>
<dbReference type="GO" id="GO:0046654">
    <property type="term" value="P:tetrahydrofolate biosynthetic process"/>
    <property type="evidence" value="ECO:0007669"/>
    <property type="project" value="UniProtKB-UniPathway"/>
</dbReference>